<dbReference type="EMBL" id="UINC01200309">
    <property type="protein sequence ID" value="SVE19135.1"/>
    <property type="molecule type" value="Genomic_DNA"/>
</dbReference>
<name>A0A383BIF2_9ZZZZ</name>
<gene>
    <name evidence="1" type="ORF">METZ01_LOCUS471989</name>
</gene>
<organism evidence="1">
    <name type="scientific">marine metagenome</name>
    <dbReference type="NCBI Taxonomy" id="408172"/>
    <lineage>
        <taxon>unclassified sequences</taxon>
        <taxon>metagenomes</taxon>
        <taxon>ecological metagenomes</taxon>
    </lineage>
</organism>
<protein>
    <submittedName>
        <fullName evidence="1">Uncharacterized protein</fullName>
    </submittedName>
</protein>
<proteinExistence type="predicted"/>
<sequence length="45" mass="5160">MELIVSKYSFPPEPFSGIRPQDTIKEIAKITKPVIPKSLKIFIMK</sequence>
<dbReference type="AlphaFoldDB" id="A0A383BIF2"/>
<reference evidence="1" key="1">
    <citation type="submission" date="2018-05" db="EMBL/GenBank/DDBJ databases">
        <authorList>
            <person name="Lanie J.A."/>
            <person name="Ng W.-L."/>
            <person name="Kazmierczak K.M."/>
            <person name="Andrzejewski T.M."/>
            <person name="Davidsen T.M."/>
            <person name="Wayne K.J."/>
            <person name="Tettelin H."/>
            <person name="Glass J.I."/>
            <person name="Rusch D."/>
            <person name="Podicherti R."/>
            <person name="Tsui H.-C.T."/>
            <person name="Winkler M.E."/>
        </authorList>
    </citation>
    <scope>NUCLEOTIDE SEQUENCE</scope>
</reference>
<evidence type="ECO:0000313" key="1">
    <source>
        <dbReference type="EMBL" id="SVE19135.1"/>
    </source>
</evidence>
<accession>A0A383BIF2</accession>